<evidence type="ECO:0000313" key="1">
    <source>
        <dbReference type="EMBL" id="EJX00376.1"/>
    </source>
</evidence>
<sequence>VSGVQLISLGIIGEYIGKIYMETKGRPRYIISERTWDKEEYK</sequence>
<reference evidence="1" key="1">
    <citation type="journal article" date="2012" name="PLoS ONE">
        <title>Gene sets for utilization of primary and secondary nutrition supplies in the distal gut of endangered iberian lynx.</title>
        <authorList>
            <person name="Alcaide M."/>
            <person name="Messina E."/>
            <person name="Richter M."/>
            <person name="Bargiela R."/>
            <person name="Peplies J."/>
            <person name="Huws S.A."/>
            <person name="Newbold C.J."/>
            <person name="Golyshin P.N."/>
            <person name="Simon M.A."/>
            <person name="Lopez G."/>
            <person name="Yakimov M.M."/>
            <person name="Ferrer M."/>
        </authorList>
    </citation>
    <scope>NUCLEOTIDE SEQUENCE</scope>
</reference>
<comment type="caution">
    <text evidence="1">The sequence shown here is derived from an EMBL/GenBank/DDBJ whole genome shotgun (WGS) entry which is preliminary data.</text>
</comment>
<dbReference type="GO" id="GO:0016740">
    <property type="term" value="F:transferase activity"/>
    <property type="evidence" value="ECO:0007669"/>
    <property type="project" value="UniProtKB-KW"/>
</dbReference>
<feature type="non-terminal residue" evidence="1">
    <location>
        <position position="1"/>
    </location>
</feature>
<accession>J9CJV9</accession>
<keyword evidence="1" id="KW-0808">Transferase</keyword>
<gene>
    <name evidence="1" type="ORF">EVA_11517</name>
</gene>
<proteinExistence type="predicted"/>
<organism evidence="1">
    <name type="scientific">gut metagenome</name>
    <dbReference type="NCBI Taxonomy" id="749906"/>
    <lineage>
        <taxon>unclassified sequences</taxon>
        <taxon>metagenomes</taxon>
        <taxon>organismal metagenomes</taxon>
    </lineage>
</organism>
<dbReference type="AlphaFoldDB" id="J9CJV9"/>
<name>J9CJV9_9ZZZZ</name>
<protein>
    <submittedName>
        <fullName evidence="1">Group 2 glycosyl transferase</fullName>
    </submittedName>
</protein>
<dbReference type="EMBL" id="AMCI01003408">
    <property type="protein sequence ID" value="EJX00376.1"/>
    <property type="molecule type" value="Genomic_DNA"/>
</dbReference>